<reference evidence="6 7" key="1">
    <citation type="submission" date="2016-10" db="EMBL/GenBank/DDBJ databases">
        <authorList>
            <person name="de Groot N.N."/>
        </authorList>
    </citation>
    <scope>NUCLEOTIDE SEQUENCE [LARGE SCALE GENOMIC DNA]</scope>
    <source>
        <strain evidence="6 7">ATCC 35022</strain>
    </source>
</reference>
<dbReference type="PRINTS" id="PR00455">
    <property type="entry name" value="HTHTETR"/>
</dbReference>
<dbReference type="Proteomes" id="UP000199071">
    <property type="component" value="Unassembled WGS sequence"/>
</dbReference>
<dbReference type="Pfam" id="PF00440">
    <property type="entry name" value="TetR_N"/>
    <property type="match status" value="1"/>
</dbReference>
<evidence type="ECO:0000313" key="6">
    <source>
        <dbReference type="EMBL" id="SDB45365.1"/>
    </source>
</evidence>
<dbReference type="InterPro" id="IPR001647">
    <property type="entry name" value="HTH_TetR"/>
</dbReference>
<gene>
    <name evidence="6" type="ORF">SAMN02982931_03502</name>
</gene>
<dbReference type="GO" id="GO:0003677">
    <property type="term" value="F:DNA binding"/>
    <property type="evidence" value="ECO:0007669"/>
    <property type="project" value="UniProtKB-UniRule"/>
</dbReference>
<dbReference type="PANTHER" id="PTHR47506">
    <property type="entry name" value="TRANSCRIPTIONAL REGULATORY PROTEIN"/>
    <property type="match status" value="1"/>
</dbReference>
<keyword evidence="1" id="KW-0805">Transcription regulation</keyword>
<protein>
    <submittedName>
        <fullName evidence="6">Transcriptional regulator, TetR family</fullName>
    </submittedName>
</protein>
<proteinExistence type="predicted"/>
<evidence type="ECO:0000256" key="2">
    <source>
        <dbReference type="ARBA" id="ARBA00023125"/>
    </source>
</evidence>
<keyword evidence="7" id="KW-1185">Reference proteome</keyword>
<dbReference type="PROSITE" id="PS50977">
    <property type="entry name" value="HTH_TETR_2"/>
    <property type="match status" value="1"/>
</dbReference>
<dbReference type="EMBL" id="FMXQ01000007">
    <property type="protein sequence ID" value="SDB45365.1"/>
    <property type="molecule type" value="Genomic_DNA"/>
</dbReference>
<dbReference type="Gene3D" id="1.10.357.10">
    <property type="entry name" value="Tetracycline Repressor, domain 2"/>
    <property type="match status" value="1"/>
</dbReference>
<feature type="domain" description="HTH tetR-type" evidence="5">
    <location>
        <begin position="2"/>
        <end position="62"/>
    </location>
</feature>
<sequence length="186" mass="19998">MTKTEKNILDAAVRLFSRYGVKRTSMGDLAQEAGVSRQTLYNAFKNKDDVLRALIRAYTEEALAEIEAGFDGVQALGDQLDIVFDKMVVAGFDLVATMPNAQDLIDGFNSAGKEEMGASAEKFRVVIERVLSPHQAALAKAGLTPADLSDFVQRSAKAAGGAARDKDQLVAHLRTLKHLCLAASGQ</sequence>
<dbReference type="SUPFAM" id="SSF46689">
    <property type="entry name" value="Homeodomain-like"/>
    <property type="match status" value="1"/>
</dbReference>
<dbReference type="RefSeq" id="WP_090878471.1">
    <property type="nucleotide sequence ID" value="NZ_FMXQ01000007.1"/>
</dbReference>
<feature type="DNA-binding region" description="H-T-H motif" evidence="4">
    <location>
        <begin position="25"/>
        <end position="44"/>
    </location>
</feature>
<evidence type="ECO:0000256" key="3">
    <source>
        <dbReference type="ARBA" id="ARBA00023163"/>
    </source>
</evidence>
<evidence type="ECO:0000313" key="7">
    <source>
        <dbReference type="Proteomes" id="UP000199071"/>
    </source>
</evidence>
<dbReference type="InterPro" id="IPR009057">
    <property type="entry name" value="Homeodomain-like_sf"/>
</dbReference>
<dbReference type="PANTHER" id="PTHR47506:SF6">
    <property type="entry name" value="HTH-TYPE TRANSCRIPTIONAL REPRESSOR NEMR"/>
    <property type="match status" value="1"/>
</dbReference>
<evidence type="ECO:0000256" key="1">
    <source>
        <dbReference type="ARBA" id="ARBA00023015"/>
    </source>
</evidence>
<keyword evidence="2 4" id="KW-0238">DNA-binding</keyword>
<dbReference type="AlphaFoldDB" id="A0A1G6DKK8"/>
<evidence type="ECO:0000256" key="4">
    <source>
        <dbReference type="PROSITE-ProRule" id="PRU00335"/>
    </source>
</evidence>
<name>A0A1G6DKK8_9HYPH</name>
<accession>A0A1G6DKK8</accession>
<organism evidence="6 7">
    <name type="scientific">Bauldia litoralis</name>
    <dbReference type="NCBI Taxonomy" id="665467"/>
    <lineage>
        <taxon>Bacteria</taxon>
        <taxon>Pseudomonadati</taxon>
        <taxon>Pseudomonadota</taxon>
        <taxon>Alphaproteobacteria</taxon>
        <taxon>Hyphomicrobiales</taxon>
        <taxon>Kaistiaceae</taxon>
        <taxon>Bauldia</taxon>
    </lineage>
</organism>
<dbReference type="OrthoDB" id="9802802at2"/>
<evidence type="ECO:0000259" key="5">
    <source>
        <dbReference type="PROSITE" id="PS50977"/>
    </source>
</evidence>
<dbReference type="STRING" id="665467.SAMN02982931_03502"/>
<keyword evidence="3" id="KW-0804">Transcription</keyword>